<dbReference type="InterPro" id="IPR045598">
    <property type="entry name" value="DUF6457"/>
</dbReference>
<dbReference type="KEGG" id="cii:CIMIT_01940"/>
<evidence type="ECO:0000259" key="1">
    <source>
        <dbReference type="Pfam" id="PF20058"/>
    </source>
</evidence>
<protein>
    <recommendedName>
        <fullName evidence="1">DUF6457 domain-containing protein</fullName>
    </recommendedName>
</protein>
<dbReference type="EMBL" id="CP009211">
    <property type="protein sequence ID" value="AIJ32831.1"/>
    <property type="molecule type" value="Genomic_DNA"/>
</dbReference>
<dbReference type="Proteomes" id="UP000028780">
    <property type="component" value="Chromosome"/>
</dbReference>
<keyword evidence="4" id="KW-1185">Reference proteome</keyword>
<reference evidence="3 5" key="2">
    <citation type="submission" date="2017-06" db="EMBL/GenBank/DDBJ databases">
        <authorList>
            <consortium name="Pathogen Informatics"/>
        </authorList>
    </citation>
    <scope>NUCLEOTIDE SEQUENCE [LARGE SCALE GENOMIC DNA]</scope>
    <source>
        <strain evidence="3 5">NCTC13015</strain>
    </source>
</reference>
<dbReference type="OrthoDB" id="4735656at2"/>
<evidence type="ECO:0000313" key="5">
    <source>
        <dbReference type="Proteomes" id="UP000215374"/>
    </source>
</evidence>
<accession>A0A076NKT2</accession>
<dbReference type="Pfam" id="PF20058">
    <property type="entry name" value="DUF6457"/>
    <property type="match status" value="1"/>
</dbReference>
<dbReference type="Proteomes" id="UP000215374">
    <property type="component" value="Chromosome 1"/>
</dbReference>
<evidence type="ECO:0000313" key="3">
    <source>
        <dbReference type="EMBL" id="SNV58671.1"/>
    </source>
</evidence>
<proteinExistence type="predicted"/>
<gene>
    <name evidence="2" type="ORF">CIMIT_01940</name>
    <name evidence="3" type="ORF">SAMEA4535761_00454</name>
</gene>
<feature type="domain" description="DUF6457" evidence="1">
    <location>
        <begin position="8"/>
        <end position="95"/>
    </location>
</feature>
<name>A0A076NKT2_9CORY</name>
<dbReference type="STRING" id="156978.CIMIT_01940"/>
<sequence>MAREESLQSTHAWLAALAEEFGISPALVRELVGDILKLTADVAHNGPSRPAAPTTAFLVGLAAGQADLPQDETAQAEKVRALIARTGELLKRYDTGGADEQD</sequence>
<evidence type="ECO:0000313" key="2">
    <source>
        <dbReference type="EMBL" id="AIJ32831.1"/>
    </source>
</evidence>
<reference evidence="2 4" key="1">
    <citation type="submission" date="2014-08" db="EMBL/GenBank/DDBJ databases">
        <title>Complete genome sequence of Corynebacterium imitans DSM 44264, isolated from a five-month-old boy with suspected pharyngeal diphtheria.</title>
        <authorList>
            <person name="Mollmann S."/>
            <person name="Albersmeier A."/>
            <person name="Ruckert C."/>
            <person name="Tauch A."/>
        </authorList>
    </citation>
    <scope>NUCLEOTIDE SEQUENCE [LARGE SCALE GENOMIC DNA]</scope>
    <source>
        <strain evidence="2 4">DSM 44264</strain>
    </source>
</reference>
<dbReference type="HOGENOM" id="CLU_154370_0_0_11"/>
<dbReference type="AlphaFoldDB" id="A0A076NKT2"/>
<dbReference type="EMBL" id="LT906467">
    <property type="protein sequence ID" value="SNV58671.1"/>
    <property type="molecule type" value="Genomic_DNA"/>
</dbReference>
<organism evidence="2 4">
    <name type="scientific">Corynebacterium imitans</name>
    <dbReference type="NCBI Taxonomy" id="156978"/>
    <lineage>
        <taxon>Bacteria</taxon>
        <taxon>Bacillati</taxon>
        <taxon>Actinomycetota</taxon>
        <taxon>Actinomycetes</taxon>
        <taxon>Mycobacteriales</taxon>
        <taxon>Corynebacteriaceae</taxon>
        <taxon>Corynebacterium</taxon>
    </lineage>
</organism>
<evidence type="ECO:0000313" key="4">
    <source>
        <dbReference type="Proteomes" id="UP000028780"/>
    </source>
</evidence>
<dbReference type="eggNOG" id="ENOG50339RQ">
    <property type="taxonomic scope" value="Bacteria"/>
</dbReference>
<dbReference type="RefSeq" id="WP_038588376.1">
    <property type="nucleotide sequence ID" value="NZ_CP009211.1"/>
</dbReference>